<feature type="chain" id="PRO_5040785786" description="DUF4252 domain-containing protein" evidence="1">
    <location>
        <begin position="23"/>
        <end position="145"/>
    </location>
</feature>
<gene>
    <name evidence="2" type="ORF">NF867_09885</name>
</gene>
<keyword evidence="1" id="KW-0732">Signal</keyword>
<proteinExistence type="predicted"/>
<evidence type="ECO:0000313" key="3">
    <source>
        <dbReference type="Proteomes" id="UP001155182"/>
    </source>
</evidence>
<evidence type="ECO:0008006" key="4">
    <source>
        <dbReference type="Google" id="ProtNLM"/>
    </source>
</evidence>
<dbReference type="AlphaFoldDB" id="A0A9X2F1X6"/>
<dbReference type="Proteomes" id="UP001155182">
    <property type="component" value="Unassembled WGS sequence"/>
</dbReference>
<reference evidence="2" key="1">
    <citation type="submission" date="2022-06" db="EMBL/GenBank/DDBJ databases">
        <title>Solitalea sp. MAHUQ-68 isolated from rhizospheric soil.</title>
        <authorList>
            <person name="Huq M.A."/>
        </authorList>
    </citation>
    <scope>NUCLEOTIDE SEQUENCE</scope>
    <source>
        <strain evidence="2">MAHUQ-68</strain>
    </source>
</reference>
<feature type="signal peptide" evidence="1">
    <location>
        <begin position="1"/>
        <end position="22"/>
    </location>
</feature>
<dbReference type="RefSeq" id="WP_252587676.1">
    <property type="nucleotide sequence ID" value="NZ_JAMWYS010000032.1"/>
</dbReference>
<accession>A0A9X2F1X6</accession>
<name>A0A9X2F1X6_9SPHI</name>
<organism evidence="2 3">
    <name type="scientific">Solitalea agri</name>
    <dbReference type="NCBI Taxonomy" id="2953739"/>
    <lineage>
        <taxon>Bacteria</taxon>
        <taxon>Pseudomonadati</taxon>
        <taxon>Bacteroidota</taxon>
        <taxon>Sphingobacteriia</taxon>
        <taxon>Sphingobacteriales</taxon>
        <taxon>Sphingobacteriaceae</taxon>
        <taxon>Solitalea</taxon>
    </lineage>
</organism>
<evidence type="ECO:0000313" key="2">
    <source>
        <dbReference type="EMBL" id="MCO4293174.1"/>
    </source>
</evidence>
<keyword evidence="3" id="KW-1185">Reference proteome</keyword>
<dbReference type="EMBL" id="JAMWYS010000032">
    <property type="protein sequence ID" value="MCO4293174.1"/>
    <property type="molecule type" value="Genomic_DNA"/>
</dbReference>
<protein>
    <recommendedName>
        <fullName evidence="4">DUF4252 domain-containing protein</fullName>
    </recommendedName>
</protein>
<evidence type="ECO:0000256" key="1">
    <source>
        <dbReference type="SAM" id="SignalP"/>
    </source>
</evidence>
<comment type="caution">
    <text evidence="2">The sequence shown here is derived from an EMBL/GenBank/DDBJ whole genome shotgun (WGS) entry which is preliminary data.</text>
</comment>
<sequence>MKKIKLCLFVLILTTYSSISFGQTATKADSVEFCGKHFIAPKDCETIGNMIKCSDYVFTWTYEPVSDLPRHQKELLAQIEKPKEQNVSVLNTDLIGYLSKVDTFDSLLIIGKVNGKGVIISLFVNKAIKSTADLPEFTRQLITIK</sequence>